<protein>
    <submittedName>
        <fullName evidence="1">Uncharacterized protein</fullName>
    </submittedName>
</protein>
<evidence type="ECO:0000313" key="2">
    <source>
        <dbReference type="Proteomes" id="UP000308697"/>
    </source>
</evidence>
<dbReference type="EMBL" id="SUMB01000001">
    <property type="protein sequence ID" value="TJZ59142.1"/>
    <property type="molecule type" value="Genomic_DNA"/>
</dbReference>
<dbReference type="Proteomes" id="UP000308697">
    <property type="component" value="Unassembled WGS sequence"/>
</dbReference>
<keyword evidence="2" id="KW-1185">Reference proteome</keyword>
<comment type="caution">
    <text evidence="1">The sequence shown here is derived from an EMBL/GenBank/DDBJ whole genome shotgun (WGS) entry which is preliminary data.</text>
</comment>
<evidence type="ECO:0000313" key="1">
    <source>
        <dbReference type="EMBL" id="TJZ59142.1"/>
    </source>
</evidence>
<proteinExistence type="predicted"/>
<organism evidence="1 2">
    <name type="scientific">Streptomyces piniterrae</name>
    <dbReference type="NCBI Taxonomy" id="2571125"/>
    <lineage>
        <taxon>Bacteria</taxon>
        <taxon>Bacillati</taxon>
        <taxon>Actinomycetota</taxon>
        <taxon>Actinomycetes</taxon>
        <taxon>Kitasatosporales</taxon>
        <taxon>Streptomycetaceae</taxon>
        <taxon>Streptomyces</taxon>
    </lineage>
</organism>
<dbReference type="AlphaFoldDB" id="A0A4U0NY66"/>
<sequence length="67" mass="7184">MTSVDVVDLFEENGIQLCTRAPDPLQGVQNLVTYRDFLPGRALQDFGADFAGRLSQPAQELGQGCGG</sequence>
<reference evidence="1 2" key="1">
    <citation type="submission" date="2019-04" db="EMBL/GenBank/DDBJ databases">
        <title>Streptomyces piniterrae sp. nov., a heliquinomycin-producing actinomycete isolated from rhizosphere soil of Pinus yunnanensis.</title>
        <authorList>
            <person name="Zhuang X."/>
            <person name="Zhao J."/>
        </authorList>
    </citation>
    <scope>NUCLEOTIDE SEQUENCE [LARGE SCALE GENOMIC DNA]</scope>
    <source>
        <strain evidence="2">jys28</strain>
    </source>
</reference>
<dbReference type="RefSeq" id="WP_136738094.1">
    <property type="nucleotide sequence ID" value="NZ_SUMB01000001.1"/>
</dbReference>
<accession>A0A4U0NY66</accession>
<gene>
    <name evidence="1" type="ORF">FCH28_03220</name>
</gene>
<name>A0A4U0NY66_9ACTN</name>